<dbReference type="PRINTS" id="PR00081">
    <property type="entry name" value="GDHRDH"/>
</dbReference>
<evidence type="ECO:0000256" key="3">
    <source>
        <dbReference type="RuleBase" id="RU000363"/>
    </source>
</evidence>
<evidence type="ECO:0000259" key="4">
    <source>
        <dbReference type="SMART" id="SM00822"/>
    </source>
</evidence>
<evidence type="ECO:0000313" key="6">
    <source>
        <dbReference type="Proteomes" id="UP000029443"/>
    </source>
</evidence>
<name>A0ABR4WD54_9GAMM</name>
<protein>
    <submittedName>
        <fullName evidence="5">Short-chain alcohol dehydrogenase</fullName>
    </submittedName>
</protein>
<dbReference type="Proteomes" id="UP000029443">
    <property type="component" value="Unassembled WGS sequence"/>
</dbReference>
<comment type="similarity">
    <text evidence="1 3">Belongs to the short-chain dehydrogenases/reductases (SDR) family.</text>
</comment>
<keyword evidence="6" id="KW-1185">Reference proteome</keyword>
<feature type="domain" description="Ketoreductase" evidence="4">
    <location>
        <begin position="10"/>
        <end position="193"/>
    </location>
</feature>
<dbReference type="CDD" id="cd05233">
    <property type="entry name" value="SDR_c"/>
    <property type="match status" value="1"/>
</dbReference>
<organism evidence="5 6">
    <name type="scientific">Alcanivorax jadensis T9</name>
    <dbReference type="NCBI Taxonomy" id="1177181"/>
    <lineage>
        <taxon>Bacteria</taxon>
        <taxon>Pseudomonadati</taxon>
        <taxon>Pseudomonadota</taxon>
        <taxon>Gammaproteobacteria</taxon>
        <taxon>Oceanospirillales</taxon>
        <taxon>Alcanivoracaceae</taxon>
        <taxon>Alcanivorax</taxon>
    </lineage>
</organism>
<dbReference type="PANTHER" id="PTHR44196">
    <property type="entry name" value="DEHYDROGENASE/REDUCTASE SDR FAMILY MEMBER 7B"/>
    <property type="match status" value="1"/>
</dbReference>
<dbReference type="SUPFAM" id="SSF51735">
    <property type="entry name" value="NAD(P)-binding Rossmann-fold domains"/>
    <property type="match status" value="1"/>
</dbReference>
<dbReference type="PROSITE" id="PS00061">
    <property type="entry name" value="ADH_SHORT"/>
    <property type="match status" value="1"/>
</dbReference>
<gene>
    <name evidence="5" type="ORF">T9A_01754</name>
</gene>
<keyword evidence="2" id="KW-0560">Oxidoreductase</keyword>
<dbReference type="InterPro" id="IPR057326">
    <property type="entry name" value="KR_dom"/>
</dbReference>
<evidence type="ECO:0000256" key="1">
    <source>
        <dbReference type="ARBA" id="ARBA00006484"/>
    </source>
</evidence>
<reference evidence="5 6" key="1">
    <citation type="submission" date="2012-09" db="EMBL/GenBank/DDBJ databases">
        <title>Genome Sequence of alkane-degrading Bacterium Alcanivorax jadensis T9.</title>
        <authorList>
            <person name="Lai Q."/>
            <person name="Shao Z."/>
        </authorList>
    </citation>
    <scope>NUCLEOTIDE SEQUENCE [LARGE SCALE GENOMIC DNA]</scope>
    <source>
        <strain evidence="5 6">T9</strain>
    </source>
</reference>
<dbReference type="SMART" id="SM00822">
    <property type="entry name" value="PKS_KR"/>
    <property type="match status" value="1"/>
</dbReference>
<dbReference type="PRINTS" id="PR00080">
    <property type="entry name" value="SDRFAMILY"/>
</dbReference>
<dbReference type="EMBL" id="ARXU01000005">
    <property type="protein sequence ID" value="KGD61305.1"/>
    <property type="molecule type" value="Genomic_DNA"/>
</dbReference>
<proteinExistence type="inferred from homology"/>
<comment type="caution">
    <text evidence="5">The sequence shown here is derived from an EMBL/GenBank/DDBJ whole genome shotgun (WGS) entry which is preliminary data.</text>
</comment>
<dbReference type="PANTHER" id="PTHR44196:SF1">
    <property type="entry name" value="DEHYDROGENASE_REDUCTASE SDR FAMILY MEMBER 7B"/>
    <property type="match status" value="1"/>
</dbReference>
<accession>A0ABR4WD54</accession>
<dbReference type="Pfam" id="PF00106">
    <property type="entry name" value="adh_short"/>
    <property type="match status" value="1"/>
</dbReference>
<evidence type="ECO:0000256" key="2">
    <source>
        <dbReference type="ARBA" id="ARBA00023002"/>
    </source>
</evidence>
<evidence type="ECO:0000313" key="5">
    <source>
        <dbReference type="EMBL" id="KGD61305.1"/>
    </source>
</evidence>
<dbReference type="InterPro" id="IPR020904">
    <property type="entry name" value="Sc_DH/Rdtase_CS"/>
</dbReference>
<dbReference type="InterPro" id="IPR036291">
    <property type="entry name" value="NAD(P)-bd_dom_sf"/>
</dbReference>
<sequence length="283" mass="30018">MGKKYDLNGKVVLITGATGGIGAASARALYTKGANLVLTDLSQQSLDLLAAEFDPARVLALPLDVTDAAASKAVVLQTVEHFGRLDIAFANAGIAWRNNPATIASCDEAEFEKIIDVDLFGVWRTLRAALPEVQRNHGQIIITSSIYSFVNGMVNAPYAASKAAVEMLGRALRAELAGTGASASVLYPGWTATPITELAFGGHATASELIESAFPAVLRKQVQPEEIATALVAGLTTRSAAIIAPARWKPLSMLRGVMSPLSDALLDRSEKIHRLVRNIESNR</sequence>
<dbReference type="Gene3D" id="3.40.50.720">
    <property type="entry name" value="NAD(P)-binding Rossmann-like Domain"/>
    <property type="match status" value="1"/>
</dbReference>
<dbReference type="InterPro" id="IPR002347">
    <property type="entry name" value="SDR_fam"/>
</dbReference>